<feature type="region of interest" description="Disordered" evidence="1">
    <location>
        <begin position="20"/>
        <end position="46"/>
    </location>
</feature>
<name>A0AAD9NDK7_9ANNE</name>
<accession>A0AAD9NDK7</accession>
<evidence type="ECO:0000313" key="3">
    <source>
        <dbReference type="Proteomes" id="UP001208570"/>
    </source>
</evidence>
<keyword evidence="3" id="KW-1185">Reference proteome</keyword>
<evidence type="ECO:0000256" key="1">
    <source>
        <dbReference type="SAM" id="MobiDB-lite"/>
    </source>
</evidence>
<comment type="caution">
    <text evidence="2">The sequence shown here is derived from an EMBL/GenBank/DDBJ whole genome shotgun (WGS) entry which is preliminary data.</text>
</comment>
<reference evidence="2" key="1">
    <citation type="journal article" date="2023" name="Mol. Biol. Evol.">
        <title>Third-Generation Sequencing Reveals the Adaptive Role of the Epigenome in Three Deep-Sea Polychaetes.</title>
        <authorList>
            <person name="Perez M."/>
            <person name="Aroh O."/>
            <person name="Sun Y."/>
            <person name="Lan Y."/>
            <person name="Juniper S.K."/>
            <person name="Young C.R."/>
            <person name="Angers B."/>
            <person name="Qian P.Y."/>
        </authorList>
    </citation>
    <scope>NUCLEOTIDE SEQUENCE</scope>
    <source>
        <strain evidence="2">P08H-3</strain>
    </source>
</reference>
<organism evidence="2 3">
    <name type="scientific">Paralvinella palmiformis</name>
    <dbReference type="NCBI Taxonomy" id="53620"/>
    <lineage>
        <taxon>Eukaryota</taxon>
        <taxon>Metazoa</taxon>
        <taxon>Spiralia</taxon>
        <taxon>Lophotrochozoa</taxon>
        <taxon>Annelida</taxon>
        <taxon>Polychaeta</taxon>
        <taxon>Sedentaria</taxon>
        <taxon>Canalipalpata</taxon>
        <taxon>Terebellida</taxon>
        <taxon>Terebelliformia</taxon>
        <taxon>Alvinellidae</taxon>
        <taxon>Paralvinella</taxon>
    </lineage>
</organism>
<evidence type="ECO:0000313" key="2">
    <source>
        <dbReference type="EMBL" id="KAK2163284.1"/>
    </source>
</evidence>
<dbReference type="Proteomes" id="UP001208570">
    <property type="component" value="Unassembled WGS sequence"/>
</dbReference>
<dbReference type="AlphaFoldDB" id="A0AAD9NDK7"/>
<gene>
    <name evidence="2" type="ORF">LSH36_82g01030</name>
</gene>
<protein>
    <submittedName>
        <fullName evidence="2">Uncharacterized protein</fullName>
    </submittedName>
</protein>
<proteinExistence type="predicted"/>
<sequence>MFRKHYRRYIRLDTMTSHSIFSHTSSRKATPRPVGERRRGGKYSEQAKHRTGKVLQYILIWSSAFSCVEPAAIWIHSERKRNFHTPGKETTKYSSMFPSPLAVPDTYKIQVGARL</sequence>
<dbReference type="EMBL" id="JAODUP010000082">
    <property type="protein sequence ID" value="KAK2163284.1"/>
    <property type="molecule type" value="Genomic_DNA"/>
</dbReference>